<proteinExistence type="predicted"/>
<organism evidence="1 2">
    <name type="scientific">Diphasiastrum complanatum</name>
    <name type="common">Issler's clubmoss</name>
    <name type="synonym">Lycopodium complanatum</name>
    <dbReference type="NCBI Taxonomy" id="34168"/>
    <lineage>
        <taxon>Eukaryota</taxon>
        <taxon>Viridiplantae</taxon>
        <taxon>Streptophyta</taxon>
        <taxon>Embryophyta</taxon>
        <taxon>Tracheophyta</taxon>
        <taxon>Lycopodiopsida</taxon>
        <taxon>Lycopodiales</taxon>
        <taxon>Lycopodiaceae</taxon>
        <taxon>Lycopodioideae</taxon>
        <taxon>Diphasiastrum</taxon>
    </lineage>
</organism>
<evidence type="ECO:0000313" key="1">
    <source>
        <dbReference type="EMBL" id="KAJ7557690.1"/>
    </source>
</evidence>
<dbReference type="EMBL" id="CM055095">
    <property type="protein sequence ID" value="KAJ7557690.1"/>
    <property type="molecule type" value="Genomic_DNA"/>
</dbReference>
<reference evidence="2" key="1">
    <citation type="journal article" date="2024" name="Proc. Natl. Acad. Sci. U.S.A.">
        <title>Extraordinary preservation of gene collinearity over three hundred million years revealed in homosporous lycophytes.</title>
        <authorList>
            <person name="Li C."/>
            <person name="Wickell D."/>
            <person name="Kuo L.Y."/>
            <person name="Chen X."/>
            <person name="Nie B."/>
            <person name="Liao X."/>
            <person name="Peng D."/>
            <person name="Ji J."/>
            <person name="Jenkins J."/>
            <person name="Williams M."/>
            <person name="Shu S."/>
            <person name="Plott C."/>
            <person name="Barry K."/>
            <person name="Rajasekar S."/>
            <person name="Grimwood J."/>
            <person name="Han X."/>
            <person name="Sun S."/>
            <person name="Hou Z."/>
            <person name="He W."/>
            <person name="Dai G."/>
            <person name="Sun C."/>
            <person name="Schmutz J."/>
            <person name="Leebens-Mack J.H."/>
            <person name="Li F.W."/>
            <person name="Wang L."/>
        </authorList>
    </citation>
    <scope>NUCLEOTIDE SEQUENCE [LARGE SCALE GENOMIC DNA]</scope>
    <source>
        <strain evidence="2">cv. PW_Plant_1</strain>
    </source>
</reference>
<gene>
    <name evidence="1" type="ORF">O6H91_04G005500</name>
</gene>
<dbReference type="Proteomes" id="UP001162992">
    <property type="component" value="Chromosome 4"/>
</dbReference>
<accession>A0ACC2DU75</accession>
<name>A0ACC2DU75_DIPCM</name>
<evidence type="ECO:0000313" key="2">
    <source>
        <dbReference type="Proteomes" id="UP001162992"/>
    </source>
</evidence>
<keyword evidence="2" id="KW-1185">Reference proteome</keyword>
<comment type="caution">
    <text evidence="1">The sequence shown here is derived from an EMBL/GenBank/DDBJ whole genome shotgun (WGS) entry which is preliminary data.</text>
</comment>
<sequence length="1270" mass="141552">MAFDARKNRMLCDLAAEHGDRSRKGEVDAPIVHLINRINLHPHFFTTSSCSGRITLFQHPHALNQPCHHVPQLDPILTGLQPMHGKQEQEQQKEHKEKKKKKGGDWLFVSHEAVDADQLIGAVTEKYGKNAKGMLTFRYEPFILALECANVDAAQQLVSCAIASGFRESGITSCKNRVIVAIRCSIRLEVPVAQDGLLLVSLDYLRFLTKLANDKMVANHQRTEKFFALFSHQFELPKQRCMLEHISECSDMNRFEAEKSWNIVEALDSDDVLRHPIGKALRQFPINLSLAKDLVNSSRSSEASFRSHVVKANPFLDLEDRQKKLLLQIRAMEKEITSRMPNLRKLVACRQRVKCSGSLIFETEGKTQQFAKKRTFRVSNSERLCDELEAHDRNMQGALSEDPPILKKEVVSYEHNLISAEGFEELGGHGSCRLTAAKAIFDSHAELLCRWGHTTCNLPPTKATSVPSLMVFGGYGGSGRHGRLNDLLLINLQSGSLEPVNAVNPLRPRMAHTACIIDNAMWVIGGREDPSTPLGDVLVFHLGSLLWKSQTVIGETFHPRHRHAAVAVRSKIYVFGGLSATKTLNDMYVLDTIRLEWSLLPCEGEKPHARHSHTLAAIGETLYVFGGYGQNMLYGDLYTLDLGTSIWKKERVFGELPCGRFSHSCTVMGHYLVFVGGCTSSQPTNEVGILDTTCMVWKNQDTSSLKTSLLVRHTANLVGNDLVVIGGGMSCYAFGTVFNSSLSLDMIILLSNVEIRMHSTALFSSKGVNAGHATYNCHGQSYRFSRAGAREKEHGRADTIDRECDGNMKMMSSGKLDFLNENADQVLQAATVVDNAETLVVSNISSGYYANEKCVEKKSVLVMELDRTVAKMGKDALKELGWLDPTRRVKALGCGKRVAFPLSHDAEDYFKLYGKYSSCLQDEVNIVPCSRAGCESLKVLAQQRLYSTVARCLEFGGKVYESCLLSSSKHSAPPRILLQIKLLDLLKKHGLPNSLGAEMPKRWERLGDMAILPSDCLTSQQWSWLGNNLWTSIAQCLGVRKVARQRPIAPTGTRDSTMELLLGENGWVEHRENGILYSFDATKCMFSSGNVSERLRIAQFECKDETVVDLFAGIGYFVLPFLLRAGAQKVYACEWNPNALVALRYNLRINSVEDRCIVIEGDNRRTSPQGVANRVCLGLLPSSEESWEVAVKALRPEGGTLHVHGNVKDSEELNWVDYLLESIKCIAQSRGLIWTVSIIHVERVKWYAPHIRHLVADVKCSAVKQRGLSA</sequence>
<protein>
    <submittedName>
        <fullName evidence="1">Uncharacterized protein</fullName>
    </submittedName>
</protein>